<evidence type="ECO:0000313" key="8">
    <source>
        <dbReference type="Proteomes" id="UP000838412"/>
    </source>
</evidence>
<dbReference type="GO" id="GO:0005524">
    <property type="term" value="F:ATP binding"/>
    <property type="evidence" value="ECO:0007669"/>
    <property type="project" value="UniProtKB-KW"/>
</dbReference>
<dbReference type="Gene3D" id="1.10.510.10">
    <property type="entry name" value="Transferase(Phosphotransferase) domain 1"/>
    <property type="match status" value="1"/>
</dbReference>
<dbReference type="PANTHER" id="PTHR11042">
    <property type="entry name" value="EUKARYOTIC TRANSLATION INITIATION FACTOR 2-ALPHA KINASE EIF2-ALPHA KINASE -RELATED"/>
    <property type="match status" value="1"/>
</dbReference>
<dbReference type="InterPro" id="IPR011009">
    <property type="entry name" value="Kinase-like_dom_sf"/>
</dbReference>
<evidence type="ECO:0000256" key="1">
    <source>
        <dbReference type="ARBA" id="ARBA00022679"/>
    </source>
</evidence>
<dbReference type="PANTHER" id="PTHR11042:SF91">
    <property type="entry name" value="EUKARYOTIC TRANSLATION INITIATION FACTOR 2-ALPHA KINASE"/>
    <property type="match status" value="1"/>
</dbReference>
<dbReference type="AlphaFoldDB" id="A0A8S4MNM7"/>
<keyword evidence="8" id="KW-1185">Reference proteome</keyword>
<feature type="domain" description="Protein kinase" evidence="6">
    <location>
        <begin position="11"/>
        <end position="382"/>
    </location>
</feature>
<evidence type="ECO:0000256" key="3">
    <source>
        <dbReference type="ARBA" id="ARBA00022777"/>
    </source>
</evidence>
<dbReference type="CDD" id="cd13996">
    <property type="entry name" value="STKc_EIF2AK"/>
    <property type="match status" value="1"/>
</dbReference>
<keyword evidence="2" id="KW-0547">Nucleotide-binding</keyword>
<feature type="region of interest" description="Disordered" evidence="5">
    <location>
        <begin position="95"/>
        <end position="176"/>
    </location>
</feature>
<dbReference type="PROSITE" id="PS50011">
    <property type="entry name" value="PROTEIN_KINASE_DOM"/>
    <property type="match status" value="1"/>
</dbReference>
<dbReference type="GO" id="GO:0005737">
    <property type="term" value="C:cytoplasm"/>
    <property type="evidence" value="ECO:0007669"/>
    <property type="project" value="TreeGrafter"/>
</dbReference>
<dbReference type="Pfam" id="PF00069">
    <property type="entry name" value="Pkinase"/>
    <property type="match status" value="2"/>
</dbReference>
<gene>
    <name evidence="7" type="primary">EIF2AK1</name>
    <name evidence="7" type="ORF">BLAG_LOCUS26171</name>
</gene>
<dbReference type="InterPro" id="IPR008266">
    <property type="entry name" value="Tyr_kinase_AS"/>
</dbReference>
<name>A0A8S4MNM7_BRALA</name>
<dbReference type="InterPro" id="IPR000719">
    <property type="entry name" value="Prot_kinase_dom"/>
</dbReference>
<keyword evidence="3" id="KW-0418">Kinase</keyword>
<dbReference type="Proteomes" id="UP000838412">
    <property type="component" value="Unassembled WGS sequence"/>
</dbReference>
<protein>
    <submittedName>
        <fullName evidence="7">EIF2AK1 protein</fullName>
    </submittedName>
</protein>
<evidence type="ECO:0000313" key="7">
    <source>
        <dbReference type="EMBL" id="CAH1277379.1"/>
    </source>
</evidence>
<keyword evidence="1" id="KW-0808">Transferase</keyword>
<dbReference type="EMBL" id="CAKMNS010000286">
    <property type="protein sequence ID" value="CAH1277379.1"/>
    <property type="molecule type" value="Genomic_DNA"/>
</dbReference>
<comment type="caution">
    <text evidence="7">The sequence shown here is derived from an EMBL/GenBank/DDBJ whole genome shotgun (WGS) entry which is preliminary data.</text>
</comment>
<dbReference type="GO" id="GO:0005634">
    <property type="term" value="C:nucleus"/>
    <property type="evidence" value="ECO:0007669"/>
    <property type="project" value="TreeGrafter"/>
</dbReference>
<dbReference type="PIRSF" id="PIRSF000654">
    <property type="entry name" value="Integrin-linked_kinase"/>
    <property type="match status" value="1"/>
</dbReference>
<feature type="compositionally biased region" description="Polar residues" evidence="5">
    <location>
        <begin position="96"/>
        <end position="105"/>
    </location>
</feature>
<dbReference type="PROSITE" id="PS00109">
    <property type="entry name" value="PROTEIN_KINASE_TYR"/>
    <property type="match status" value="1"/>
</dbReference>
<sequence length="452" mass="50060">MAYISRFKEDFDDIEYLEKGGYGIVMKARNKIDGQYYAIKRVKLPSRQAGREKKLKEAIALAKLSHPNIVRYYHAWEESPPPGFQKTEDDKIIPTDVSSLPSATDSDLPEADNSSTEESKSDDDSIIIFEDESSATGLSDTAVSASTSASSSEESSNQDYTTNDNTSLESSISEKKDAQSVAPTTYLYIQMELCNGTLEDWLQKNPQRQETTSVNIIRQIASGLHYVHECDFIHRDLSPSNIFFSLDNVVKIGDFGLVTSIIDENEETANEEAKDNGVGNAKDSICHTKAVGKTLYRSRGQLDGRTYDKNSDMFALGIILFELLYPMATRMEGAKVLLDVKKGQSPEDFTGKNVDLVRQLLDADPKKRPDAAQFLNLLNSIVVLNTQEHAGLVAGISAACVLTGGLHLPLRGIGFFHSRNERQGQAEISEFETALSRNKVSRLTGCCHFKAW</sequence>
<feature type="compositionally biased region" description="Low complexity" evidence="5">
    <location>
        <begin position="139"/>
        <end position="155"/>
    </location>
</feature>
<proteinExistence type="predicted"/>
<reference evidence="7" key="1">
    <citation type="submission" date="2022-01" db="EMBL/GenBank/DDBJ databases">
        <authorList>
            <person name="Braso-Vives M."/>
        </authorList>
    </citation>
    <scope>NUCLEOTIDE SEQUENCE</scope>
</reference>
<dbReference type="Gene3D" id="3.30.200.20">
    <property type="entry name" value="Phosphorylase Kinase, domain 1"/>
    <property type="match status" value="1"/>
</dbReference>
<dbReference type="GO" id="GO:0004694">
    <property type="term" value="F:eukaryotic translation initiation factor 2alpha kinase activity"/>
    <property type="evidence" value="ECO:0007669"/>
    <property type="project" value="TreeGrafter"/>
</dbReference>
<evidence type="ECO:0000256" key="4">
    <source>
        <dbReference type="ARBA" id="ARBA00022840"/>
    </source>
</evidence>
<dbReference type="SUPFAM" id="SSF56112">
    <property type="entry name" value="Protein kinase-like (PK-like)"/>
    <property type="match status" value="1"/>
</dbReference>
<evidence type="ECO:0000259" key="6">
    <source>
        <dbReference type="PROSITE" id="PS50011"/>
    </source>
</evidence>
<dbReference type="InterPro" id="IPR050339">
    <property type="entry name" value="CC_SR_Kinase"/>
</dbReference>
<feature type="compositionally biased region" description="Acidic residues" evidence="5">
    <location>
        <begin position="124"/>
        <end position="133"/>
    </location>
</feature>
<evidence type="ECO:0000256" key="2">
    <source>
        <dbReference type="ARBA" id="ARBA00022741"/>
    </source>
</evidence>
<dbReference type="OrthoDB" id="341578at2759"/>
<accession>A0A8S4MNM7</accession>
<keyword evidence="4" id="KW-0067">ATP-binding</keyword>
<organism evidence="7 8">
    <name type="scientific">Branchiostoma lanceolatum</name>
    <name type="common">Common lancelet</name>
    <name type="synonym">Amphioxus lanceolatum</name>
    <dbReference type="NCBI Taxonomy" id="7740"/>
    <lineage>
        <taxon>Eukaryota</taxon>
        <taxon>Metazoa</taxon>
        <taxon>Chordata</taxon>
        <taxon>Cephalochordata</taxon>
        <taxon>Leptocardii</taxon>
        <taxon>Amphioxiformes</taxon>
        <taxon>Branchiostomatidae</taxon>
        <taxon>Branchiostoma</taxon>
    </lineage>
</organism>
<feature type="compositionally biased region" description="Polar residues" evidence="5">
    <location>
        <begin position="157"/>
        <end position="171"/>
    </location>
</feature>
<evidence type="ECO:0000256" key="5">
    <source>
        <dbReference type="SAM" id="MobiDB-lite"/>
    </source>
</evidence>